<name>A0A810NG65_9ACTN</name>
<reference evidence="1" key="1">
    <citation type="submission" date="2020-08" db="EMBL/GenBank/DDBJ databases">
        <title>Whole genome shotgun sequence of Polymorphospora rubra NBRC 101157.</title>
        <authorList>
            <person name="Komaki H."/>
            <person name="Tamura T."/>
        </authorList>
    </citation>
    <scope>NUCLEOTIDE SEQUENCE</scope>
    <source>
        <strain evidence="1">NBRC 101157</strain>
    </source>
</reference>
<gene>
    <name evidence="1" type="ORF">Prubr_74540</name>
</gene>
<dbReference type="Proteomes" id="UP000680866">
    <property type="component" value="Chromosome"/>
</dbReference>
<accession>A0A810NG65</accession>
<dbReference type="EMBL" id="AP023359">
    <property type="protein sequence ID" value="BCJ70433.1"/>
    <property type="molecule type" value="Genomic_DNA"/>
</dbReference>
<dbReference type="KEGG" id="pry:Prubr_74540"/>
<protein>
    <submittedName>
        <fullName evidence="1">Uncharacterized protein</fullName>
    </submittedName>
</protein>
<dbReference type="AlphaFoldDB" id="A0A810NG65"/>
<evidence type="ECO:0000313" key="1">
    <source>
        <dbReference type="EMBL" id="BCJ70433.1"/>
    </source>
</evidence>
<proteinExistence type="predicted"/>
<organism evidence="1 2">
    <name type="scientific">Polymorphospora rubra</name>
    <dbReference type="NCBI Taxonomy" id="338584"/>
    <lineage>
        <taxon>Bacteria</taxon>
        <taxon>Bacillati</taxon>
        <taxon>Actinomycetota</taxon>
        <taxon>Actinomycetes</taxon>
        <taxon>Micromonosporales</taxon>
        <taxon>Micromonosporaceae</taxon>
        <taxon>Polymorphospora</taxon>
    </lineage>
</organism>
<keyword evidence="2" id="KW-1185">Reference proteome</keyword>
<evidence type="ECO:0000313" key="2">
    <source>
        <dbReference type="Proteomes" id="UP000680866"/>
    </source>
</evidence>
<sequence length="423" mass="47247">MQGMPSDRLALALERLTPGDWQIFEQFAAEYLAVEYPSLRTTAAPAGDRGRDGQLYNVAEEPEVAVQYSVTSDWKGKISGTVTRLAETMPSVRELIYATNQVIGPAADEIVRTMRRRGIYIDVRDRSWFVERELTAPQREAAARELTRRMVDPLLVERRIREHSPVLSNEEARIALLHLTLDAQDGASDKGLTKKCFESLVLSSLYDTTPDTRKTLDAITTRVTRMLPAGFETQIAQQVTGAINRLSARNGPVKQHGKTDQYFLSNTQREEVHLRAAEYLLFQDRLQDRLVAAIKTALPGLRLNDETLKQVGKDLRVALETVLLRRGEAFAGAAKTGEIQQVDASEVLAAVGKINRESGRLLTNEQVAAATIEVLERPSPRFVSTYTGLQMLTRCLHSYAKRRMCKRLLCQCSPAGTFGLIHP</sequence>